<gene>
    <name evidence="3" type="ORF">H8K55_10720</name>
</gene>
<accession>A0ABR6YBV6</accession>
<evidence type="ECO:0000256" key="1">
    <source>
        <dbReference type="SAM" id="MobiDB-lite"/>
    </source>
</evidence>
<keyword evidence="2" id="KW-0812">Transmembrane</keyword>
<name>A0ABR6YBV6_9BURK</name>
<keyword evidence="4" id="KW-1185">Reference proteome</keyword>
<proteinExistence type="predicted"/>
<comment type="caution">
    <text evidence="3">The sequence shown here is derived from an EMBL/GenBank/DDBJ whole genome shotgun (WGS) entry which is preliminary data.</text>
</comment>
<evidence type="ECO:0000313" key="3">
    <source>
        <dbReference type="EMBL" id="MBC3874064.1"/>
    </source>
</evidence>
<organism evidence="3 4">
    <name type="scientific">Undibacterium flavidum</name>
    <dbReference type="NCBI Taxonomy" id="2762297"/>
    <lineage>
        <taxon>Bacteria</taxon>
        <taxon>Pseudomonadati</taxon>
        <taxon>Pseudomonadota</taxon>
        <taxon>Betaproteobacteria</taxon>
        <taxon>Burkholderiales</taxon>
        <taxon>Oxalobacteraceae</taxon>
        <taxon>Undibacterium</taxon>
    </lineage>
</organism>
<sequence>MSRLSKFFIVVAVLFGMIVVSIFFNENEKLVPIQATPTSTVSQAEATTSTSNAGDTGHTTMPTRSELSTDQITREFYATKNMRIFMENAVKRPEEGGISMALQGMLQCRHRMALPKEIPFKAGMDSQVYAKRVNALRLTEHICQGLQEEDVSPQKEEQLRNLAEKQGDIRSNLWGDLSSALLARKIQAIPPVVEKFLSIKDPYLIKSWTQEIMLSQSGKAKVYWFDGEELHGEQKQDMRNAISLAHCSFGDPCNQNDLAVAVNCADTGFCYDHLTEYVRDVTYKNNPQGYARMLEYRQRLVDAIKREDIDAFIKKP</sequence>
<protein>
    <submittedName>
        <fullName evidence="3">Uncharacterized protein</fullName>
    </submittedName>
</protein>
<keyword evidence="2" id="KW-0472">Membrane</keyword>
<feature type="region of interest" description="Disordered" evidence="1">
    <location>
        <begin position="37"/>
        <end position="66"/>
    </location>
</feature>
<evidence type="ECO:0000313" key="4">
    <source>
        <dbReference type="Proteomes" id="UP000624279"/>
    </source>
</evidence>
<reference evidence="3 4" key="1">
    <citation type="submission" date="2020-08" db="EMBL/GenBank/DDBJ databases">
        <title>Novel species isolated from subtropical streams in China.</title>
        <authorList>
            <person name="Lu H."/>
        </authorList>
    </citation>
    <scope>NUCLEOTIDE SEQUENCE [LARGE SCALE GENOMIC DNA]</scope>
    <source>
        <strain evidence="3 4">LX15W</strain>
    </source>
</reference>
<dbReference type="Proteomes" id="UP000624279">
    <property type="component" value="Unassembled WGS sequence"/>
</dbReference>
<evidence type="ECO:0000256" key="2">
    <source>
        <dbReference type="SAM" id="Phobius"/>
    </source>
</evidence>
<keyword evidence="2" id="KW-1133">Transmembrane helix</keyword>
<feature type="transmembrane region" description="Helical" evidence="2">
    <location>
        <begin position="7"/>
        <end position="24"/>
    </location>
</feature>
<dbReference type="RefSeq" id="WP_186942099.1">
    <property type="nucleotide sequence ID" value="NZ_JACOGA010000009.1"/>
</dbReference>
<dbReference type="EMBL" id="JACOGA010000009">
    <property type="protein sequence ID" value="MBC3874064.1"/>
    <property type="molecule type" value="Genomic_DNA"/>
</dbReference>